<dbReference type="InterPro" id="IPR032109">
    <property type="entry name" value="Big_3_5"/>
</dbReference>
<proteinExistence type="predicted"/>
<gene>
    <name evidence="5" type="ORF">EPD65_07820</name>
</gene>
<dbReference type="PANTHER" id="PTHR30570">
    <property type="entry name" value="PERIPLASMIC PHOSPHATE BINDING COMPONENT OF PHOSPHATE ABC TRANSPORTER"/>
    <property type="match status" value="1"/>
</dbReference>
<name>A0A4R1CEV7_9ACTN</name>
<feature type="signal peptide" evidence="2">
    <location>
        <begin position="1"/>
        <end position="28"/>
    </location>
</feature>
<dbReference type="InterPro" id="IPR013783">
    <property type="entry name" value="Ig-like_fold"/>
</dbReference>
<keyword evidence="1 2" id="KW-0732">Signal</keyword>
<dbReference type="Pfam" id="PF16640">
    <property type="entry name" value="Big_3_5"/>
    <property type="match status" value="2"/>
</dbReference>
<dbReference type="Pfam" id="PF12849">
    <property type="entry name" value="PBP_like_2"/>
    <property type="match status" value="1"/>
</dbReference>
<comment type="caution">
    <text evidence="5">The sequence shown here is derived from an EMBL/GenBank/DDBJ whole genome shotgun (WGS) entry which is preliminary data.</text>
</comment>
<dbReference type="InterPro" id="IPR050811">
    <property type="entry name" value="Phosphate_ABC_transporter"/>
</dbReference>
<feature type="domain" description="PBP" evidence="3">
    <location>
        <begin position="104"/>
        <end position="345"/>
    </location>
</feature>
<dbReference type="Gene3D" id="3.40.190.10">
    <property type="entry name" value="Periplasmic binding protein-like II"/>
    <property type="match status" value="2"/>
</dbReference>
<dbReference type="Proteomes" id="UP000295453">
    <property type="component" value="Unassembled WGS sequence"/>
</dbReference>
<sequence length="634" mass="62960">MSIRTTFAGIATVAASATVLTIASPAMADYTAAPNDSVQGQAATGDVLGFGSDTTEISVFKVADAWNKQAVAPAFKIATYQAGAQPTSGPANTITLPNGTVINRPNGSGQGKAVLFGASNQAEADFARSSGSLSTGAGSEQAAGLLQIPFAVDTLGMGVSSTATNAPASLTIDQIYKIYSGQVTDWSQVGGKAGTIKASALQGGSGTGKFFKDALTAYAQGRGTTFSYGPAIDTTWQEHSDTNVKDDPNAIAPFSIGRAGLLGGTVHIESGWSKKRAVYNVVRGSQSTDAGLKWGADSNVLESLFGTDGFFCDPANAAAIAAGGLQQMLKPADGGACGQAMTSAPAASQLVSEKVATTTTVADTGDTAGTLGVTATVVGDGVTAPAGTVDFFVDGSATAAVSNVAVTDGKAVAAIDGLTAGAHQVVAKYAKSYGTAFINSESASTAANVRTASSVALATSPATGKYGTARTLTATVTGATTGTVAFKVGTSAAVNAVVTNGVATYTVPASKSAGTYAVSATYLRTDAVASSSASASLVVAKASPVISESFPTATSVGVAGKGTIKVAISGSTVYPTGTVRVYLGTKLLKSATLSSGKVVVTLPKLTKGAHTLTIKYLGSTNVNAGSKSFSMTQR</sequence>
<organism evidence="5 6">
    <name type="scientific">Nocardioides jejuensis</name>
    <dbReference type="NCBI Taxonomy" id="2502782"/>
    <lineage>
        <taxon>Bacteria</taxon>
        <taxon>Bacillati</taxon>
        <taxon>Actinomycetota</taxon>
        <taxon>Actinomycetes</taxon>
        <taxon>Propionibacteriales</taxon>
        <taxon>Nocardioidaceae</taxon>
        <taxon>Nocardioides</taxon>
    </lineage>
</organism>
<reference evidence="5 6" key="1">
    <citation type="submission" date="2019-03" db="EMBL/GenBank/DDBJ databases">
        <authorList>
            <person name="Kim M.K.M."/>
        </authorList>
    </citation>
    <scope>NUCLEOTIDE SEQUENCE [LARGE SCALE GENOMIC DNA]</scope>
    <source>
        <strain evidence="5 6">18JY15-6</strain>
    </source>
</reference>
<dbReference type="PANTHER" id="PTHR30570:SF1">
    <property type="entry name" value="PHOSPHATE-BINDING PROTEIN PSTS"/>
    <property type="match status" value="1"/>
</dbReference>
<protein>
    <recommendedName>
        <fullName evidence="7">Bacterial Ig-like domain-containing protein</fullName>
    </recommendedName>
</protein>
<dbReference type="OrthoDB" id="3636760at2"/>
<evidence type="ECO:0000256" key="1">
    <source>
        <dbReference type="ARBA" id="ARBA00022729"/>
    </source>
</evidence>
<dbReference type="SUPFAM" id="SSF53850">
    <property type="entry name" value="Periplasmic binding protein-like II"/>
    <property type="match status" value="1"/>
</dbReference>
<feature type="domain" description="Bacterial Ig-like" evidence="4">
    <location>
        <begin position="551"/>
        <end position="628"/>
    </location>
</feature>
<evidence type="ECO:0000256" key="2">
    <source>
        <dbReference type="SAM" id="SignalP"/>
    </source>
</evidence>
<feature type="chain" id="PRO_5020700856" description="Bacterial Ig-like domain-containing protein" evidence="2">
    <location>
        <begin position="29"/>
        <end position="634"/>
    </location>
</feature>
<dbReference type="GO" id="GO:0005975">
    <property type="term" value="P:carbohydrate metabolic process"/>
    <property type="evidence" value="ECO:0007669"/>
    <property type="project" value="UniProtKB-ARBA"/>
</dbReference>
<evidence type="ECO:0000313" key="5">
    <source>
        <dbReference type="EMBL" id="TCJ28608.1"/>
    </source>
</evidence>
<accession>A0A4R1CEV7</accession>
<dbReference type="EMBL" id="SJZJ01000010">
    <property type="protein sequence ID" value="TCJ28608.1"/>
    <property type="molecule type" value="Genomic_DNA"/>
</dbReference>
<evidence type="ECO:0000259" key="4">
    <source>
        <dbReference type="Pfam" id="PF16640"/>
    </source>
</evidence>
<dbReference type="Gene3D" id="2.60.40.10">
    <property type="entry name" value="Immunoglobulins"/>
    <property type="match status" value="3"/>
</dbReference>
<evidence type="ECO:0008006" key="7">
    <source>
        <dbReference type="Google" id="ProtNLM"/>
    </source>
</evidence>
<feature type="domain" description="Bacterial Ig-like" evidence="4">
    <location>
        <begin position="458"/>
        <end position="539"/>
    </location>
</feature>
<keyword evidence="6" id="KW-1185">Reference proteome</keyword>
<dbReference type="AlphaFoldDB" id="A0A4R1CEV7"/>
<dbReference type="InterPro" id="IPR024370">
    <property type="entry name" value="PBP_domain"/>
</dbReference>
<evidence type="ECO:0000259" key="3">
    <source>
        <dbReference type="Pfam" id="PF12849"/>
    </source>
</evidence>
<evidence type="ECO:0000313" key="6">
    <source>
        <dbReference type="Proteomes" id="UP000295453"/>
    </source>
</evidence>
<dbReference type="RefSeq" id="WP_131582885.1">
    <property type="nucleotide sequence ID" value="NZ_SJZJ01000010.1"/>
</dbReference>